<keyword evidence="4 5" id="KW-0472">Membrane</keyword>
<evidence type="ECO:0000313" key="8">
    <source>
        <dbReference type="EMBL" id="ASJ75953.1"/>
    </source>
</evidence>
<comment type="subcellular location">
    <subcellularLocation>
        <location evidence="1">Cell membrane</location>
        <topology evidence="1">Multi-pass membrane protein</topology>
    </subcellularLocation>
</comment>
<dbReference type="InterPro" id="IPR027417">
    <property type="entry name" value="P-loop_NTPase"/>
</dbReference>
<evidence type="ECO:0000259" key="6">
    <source>
        <dbReference type="PROSITE" id="PS50893"/>
    </source>
</evidence>
<dbReference type="PANTHER" id="PTHR43394:SF1">
    <property type="entry name" value="ATP-BINDING CASSETTE SUB-FAMILY B MEMBER 10, MITOCHONDRIAL"/>
    <property type="match status" value="1"/>
</dbReference>
<dbReference type="EMBL" id="CP018632">
    <property type="protein sequence ID" value="ASJ75953.1"/>
    <property type="molecule type" value="Genomic_DNA"/>
</dbReference>
<dbReference type="CDD" id="cd07346">
    <property type="entry name" value="ABC_6TM_exporters"/>
    <property type="match status" value="1"/>
</dbReference>
<feature type="transmembrane region" description="Helical" evidence="5">
    <location>
        <begin position="18"/>
        <end position="35"/>
    </location>
</feature>
<feature type="domain" description="ABC transmembrane type-1" evidence="7">
    <location>
        <begin position="60"/>
        <end position="316"/>
    </location>
</feature>
<dbReference type="InterPro" id="IPR036640">
    <property type="entry name" value="ABC1_TM_sf"/>
</dbReference>
<dbReference type="SUPFAM" id="SSF90123">
    <property type="entry name" value="ABC transporter transmembrane region"/>
    <property type="match status" value="1"/>
</dbReference>
<dbReference type="Proteomes" id="UP000250079">
    <property type="component" value="Chromosome"/>
</dbReference>
<dbReference type="InterPro" id="IPR011527">
    <property type="entry name" value="ABC1_TM_dom"/>
</dbReference>
<dbReference type="InterPro" id="IPR003439">
    <property type="entry name" value="ABC_transporter-like_ATP-bd"/>
</dbReference>
<proteinExistence type="predicted"/>
<keyword evidence="8" id="KW-0067">ATP-binding</keyword>
<keyword evidence="3 5" id="KW-1133">Transmembrane helix</keyword>
<keyword evidence="8" id="KW-0547">Nucleotide-binding</keyword>
<dbReference type="PROSITE" id="PS50893">
    <property type="entry name" value="ABC_TRANSPORTER_2"/>
    <property type="match status" value="1"/>
</dbReference>
<organism evidence="8 9">
    <name type="scientific">Granulosicoccus antarcticus IMCC3135</name>
    <dbReference type="NCBI Taxonomy" id="1192854"/>
    <lineage>
        <taxon>Bacteria</taxon>
        <taxon>Pseudomonadati</taxon>
        <taxon>Pseudomonadota</taxon>
        <taxon>Gammaproteobacteria</taxon>
        <taxon>Chromatiales</taxon>
        <taxon>Granulosicoccaceae</taxon>
        <taxon>Granulosicoccus</taxon>
    </lineage>
</organism>
<reference evidence="8 9" key="1">
    <citation type="submission" date="2016-12" db="EMBL/GenBank/DDBJ databases">
        <authorList>
            <person name="Song W.-J."/>
            <person name="Kurnit D.M."/>
        </authorList>
    </citation>
    <scope>NUCLEOTIDE SEQUENCE [LARGE SCALE GENOMIC DNA]</scope>
    <source>
        <strain evidence="8 9">IMCC3135</strain>
    </source>
</reference>
<dbReference type="PROSITE" id="PS50929">
    <property type="entry name" value="ABC_TM1F"/>
    <property type="match status" value="1"/>
</dbReference>
<evidence type="ECO:0000256" key="2">
    <source>
        <dbReference type="ARBA" id="ARBA00022692"/>
    </source>
</evidence>
<dbReference type="KEGG" id="gai:IMCC3135_29515"/>
<dbReference type="Gene3D" id="1.20.1560.10">
    <property type="entry name" value="ABC transporter type 1, transmembrane domain"/>
    <property type="match status" value="1"/>
</dbReference>
<sequence length="906" mass="103387">MEPSFTRYIWTHTSRQQIWILSVVMFSMIPYYLAFDLPKMIINGPIQGEGFQTAESTQTYLADYLFAGFELNRTQALMVLSLGFLALVIINGIFKYYINTFKGLLGERLLRRIRFDLVDRILRFQPGEFKRIKGGEISSMIKDEVEPLGGFTAEAFVQPVLLGGQALTALAFIFVQHFWLGLVALFMASVQMLVIPRLRRRLLVLGRERQIKSRQLAGRVVEIVEGIDTIHTYDTSNYERADVSSRLGVLFKIRYEIYLRKFKIKFLNNFLAQLTPFLFYLVGGFLAITGRLDVGQLVAVIAAYKELPGPLKELIDWDLAKQDVQVKYEQIIEQFDADEMLPASVQAVDTLGEQTLDKPLSAINLTIEDEGGAVALDNVSVTVEAGQSIALVGDAYSGANVLAEALGGIVRPARGRITAGTQNLAALPESITGRRMTYASADTYFFSGSLEDNLLYGLKHSPLEEVHYADQEAVRRKWERQEANRTGNPFFDLKSNWIDFVSVNGPDGSRGLLESLKQVLAVTHLYDDVFDFALHTIIRAHEHGDLSRQIVTLRKRVREELESRGLTDLIIPFEMESYNDQAQLLDNILFGILTNTRGNGRTVEGTEYLRSTMAETGLDELLYNMGMKIAETVRDLFDNLPPDHPFFDRLDFMDPSEIPHYRALYQRTKSFDFQSINEEDRYAWIELSFRYTESRYRFGLLDDKVISKVIETRKMLLENAPERLRVLIDVYDPEQFQISANLIDNIVFGKVDHRFKDAERQVRSIIEHLLDRQPALFDRIFAVGLTFNVGGGGRRLTAAQRQKFNFARALLRRSDYYIFNRPITGVDQKQQEQILRNTLYFLSKQGENPGIVWVLASQVNARYFDRCIAFDDKAIVDDRLLETFEFVPDSLVVDKLDGPALGRMVE</sequence>
<dbReference type="GO" id="GO:0005886">
    <property type="term" value="C:plasma membrane"/>
    <property type="evidence" value="ECO:0007669"/>
    <property type="project" value="UniProtKB-SubCell"/>
</dbReference>
<name>A0A2Z2NXG7_9GAMM</name>
<protein>
    <submittedName>
        <fullName evidence="8">Lactococcin-G-processing and transport ATP-binding protein LagD</fullName>
        <ecNumber evidence="8">3.4.22.-</ecNumber>
    </submittedName>
</protein>
<feature type="transmembrane region" description="Helical" evidence="5">
    <location>
        <begin position="270"/>
        <end position="288"/>
    </location>
</feature>
<dbReference type="SUPFAM" id="SSF52540">
    <property type="entry name" value="P-loop containing nucleoside triphosphate hydrolases"/>
    <property type="match status" value="1"/>
</dbReference>
<evidence type="ECO:0000259" key="7">
    <source>
        <dbReference type="PROSITE" id="PS50929"/>
    </source>
</evidence>
<dbReference type="Pfam" id="PF00664">
    <property type="entry name" value="ABC_membrane"/>
    <property type="match status" value="1"/>
</dbReference>
<keyword evidence="8" id="KW-0378">Hydrolase</keyword>
<dbReference type="RefSeq" id="WP_088920789.1">
    <property type="nucleotide sequence ID" value="NZ_CP018632.1"/>
</dbReference>
<dbReference type="OrthoDB" id="6082336at2"/>
<evidence type="ECO:0000256" key="4">
    <source>
        <dbReference type="ARBA" id="ARBA00023136"/>
    </source>
</evidence>
<dbReference type="InterPro" id="IPR039421">
    <property type="entry name" value="Type_1_exporter"/>
</dbReference>
<dbReference type="Gene3D" id="3.40.50.300">
    <property type="entry name" value="P-loop containing nucleotide triphosphate hydrolases"/>
    <property type="match status" value="2"/>
</dbReference>
<dbReference type="AlphaFoldDB" id="A0A2Z2NXG7"/>
<dbReference type="GO" id="GO:0005524">
    <property type="term" value="F:ATP binding"/>
    <property type="evidence" value="ECO:0007669"/>
    <property type="project" value="UniProtKB-KW"/>
</dbReference>
<dbReference type="GO" id="GO:0015421">
    <property type="term" value="F:ABC-type oligopeptide transporter activity"/>
    <property type="evidence" value="ECO:0007669"/>
    <property type="project" value="TreeGrafter"/>
</dbReference>
<dbReference type="GO" id="GO:0016887">
    <property type="term" value="F:ATP hydrolysis activity"/>
    <property type="evidence" value="ECO:0007669"/>
    <property type="project" value="InterPro"/>
</dbReference>
<evidence type="ECO:0000256" key="1">
    <source>
        <dbReference type="ARBA" id="ARBA00004651"/>
    </source>
</evidence>
<feature type="transmembrane region" description="Helical" evidence="5">
    <location>
        <begin position="169"/>
        <end position="195"/>
    </location>
</feature>
<dbReference type="PANTHER" id="PTHR43394">
    <property type="entry name" value="ATP-DEPENDENT PERMEASE MDL1, MITOCHONDRIAL"/>
    <property type="match status" value="1"/>
</dbReference>
<keyword evidence="9" id="KW-1185">Reference proteome</keyword>
<feature type="transmembrane region" description="Helical" evidence="5">
    <location>
        <begin position="76"/>
        <end position="98"/>
    </location>
</feature>
<dbReference type="EC" id="3.4.22.-" evidence="8"/>
<feature type="domain" description="ABC transporter" evidence="6">
    <location>
        <begin position="360"/>
        <end position="904"/>
    </location>
</feature>
<keyword evidence="2 5" id="KW-0812">Transmembrane</keyword>
<gene>
    <name evidence="8" type="primary">lagD</name>
    <name evidence="8" type="ORF">IMCC3135_29515</name>
</gene>
<evidence type="ECO:0000313" key="9">
    <source>
        <dbReference type="Proteomes" id="UP000250079"/>
    </source>
</evidence>
<evidence type="ECO:0000256" key="5">
    <source>
        <dbReference type="SAM" id="Phobius"/>
    </source>
</evidence>
<evidence type="ECO:0000256" key="3">
    <source>
        <dbReference type="ARBA" id="ARBA00022989"/>
    </source>
</evidence>
<accession>A0A2Z2NXG7</accession>